<dbReference type="InterPro" id="IPR015660">
    <property type="entry name" value="MASH1/Ascl1a-like"/>
</dbReference>
<gene>
    <name evidence="10" type="ORF">QJS10_CPB11g01573</name>
</gene>
<evidence type="ECO:0000256" key="4">
    <source>
        <dbReference type="ARBA" id="ARBA00023163"/>
    </source>
</evidence>
<reference evidence="10" key="2">
    <citation type="submission" date="2023-06" db="EMBL/GenBank/DDBJ databases">
        <authorList>
            <person name="Ma L."/>
            <person name="Liu K.-W."/>
            <person name="Li Z."/>
            <person name="Hsiao Y.-Y."/>
            <person name="Qi Y."/>
            <person name="Fu T."/>
            <person name="Tang G."/>
            <person name="Zhang D."/>
            <person name="Sun W.-H."/>
            <person name="Liu D.-K."/>
            <person name="Li Y."/>
            <person name="Chen G.-Z."/>
            <person name="Liu X.-D."/>
            <person name="Liao X.-Y."/>
            <person name="Jiang Y.-T."/>
            <person name="Yu X."/>
            <person name="Hao Y."/>
            <person name="Huang J."/>
            <person name="Zhao X.-W."/>
            <person name="Ke S."/>
            <person name="Chen Y.-Y."/>
            <person name="Wu W.-L."/>
            <person name="Hsu J.-L."/>
            <person name="Lin Y.-F."/>
            <person name="Huang M.-D."/>
            <person name="Li C.-Y."/>
            <person name="Huang L."/>
            <person name="Wang Z.-W."/>
            <person name="Zhao X."/>
            <person name="Zhong W.-Y."/>
            <person name="Peng D.-H."/>
            <person name="Ahmad S."/>
            <person name="Lan S."/>
            <person name="Zhang J.-S."/>
            <person name="Tsai W.-C."/>
            <person name="Van De Peer Y."/>
            <person name="Liu Z.-J."/>
        </authorList>
    </citation>
    <scope>NUCLEOTIDE SEQUENCE</scope>
    <source>
        <strain evidence="10">CP</strain>
        <tissue evidence="10">Leaves</tissue>
    </source>
</reference>
<evidence type="ECO:0000256" key="3">
    <source>
        <dbReference type="ARBA" id="ARBA00023125"/>
    </source>
</evidence>
<dbReference type="Proteomes" id="UP001180020">
    <property type="component" value="Unassembled WGS sequence"/>
</dbReference>
<dbReference type="PANTHER" id="PTHR13935:SF41">
    <property type="entry name" value="TRANSCRIPTION FACTOR ORG2-RELATED"/>
    <property type="match status" value="1"/>
</dbReference>
<dbReference type="GO" id="GO:0090575">
    <property type="term" value="C:RNA polymerase II transcription regulator complex"/>
    <property type="evidence" value="ECO:0007669"/>
    <property type="project" value="TreeGrafter"/>
</dbReference>
<feature type="compositionally biased region" description="Polar residues" evidence="8">
    <location>
        <begin position="9"/>
        <end position="30"/>
    </location>
</feature>
<keyword evidence="11" id="KW-1185">Reference proteome</keyword>
<dbReference type="SUPFAM" id="SSF47459">
    <property type="entry name" value="HLH, helix-loop-helix DNA-binding domain"/>
    <property type="match status" value="1"/>
</dbReference>
<feature type="domain" description="BHLH" evidence="9">
    <location>
        <begin position="29"/>
        <end position="81"/>
    </location>
</feature>
<dbReference type="PROSITE" id="PS50888">
    <property type="entry name" value="BHLH"/>
    <property type="match status" value="1"/>
</dbReference>
<sequence>MVSKETEPHNQSLGFPTQHTEINPPSTSKTKLNHNAYERDRRRKLNSLFSSLQSLLPGIDEKNKMSVPTTISRILKYIPELQKHVEGLRRLKEEMVMKISRRGDRAPRIEKNNYSAVTELLPLDLYHRQMQMSSP</sequence>
<dbReference type="InterPro" id="IPR036638">
    <property type="entry name" value="HLH_DNA-bd_sf"/>
</dbReference>
<evidence type="ECO:0000256" key="2">
    <source>
        <dbReference type="ARBA" id="ARBA00023015"/>
    </source>
</evidence>
<dbReference type="SMART" id="SM00353">
    <property type="entry name" value="HLH"/>
    <property type="match status" value="1"/>
</dbReference>
<keyword evidence="5" id="KW-0539">Nucleus</keyword>
<dbReference type="GO" id="GO:0000981">
    <property type="term" value="F:DNA-binding transcription factor activity, RNA polymerase II-specific"/>
    <property type="evidence" value="ECO:0007669"/>
    <property type="project" value="TreeGrafter"/>
</dbReference>
<evidence type="ECO:0000256" key="5">
    <source>
        <dbReference type="ARBA" id="ARBA00023242"/>
    </source>
</evidence>
<name>A0AAV9DQ46_ACOCL</name>
<dbReference type="AlphaFoldDB" id="A0AAV9DQ46"/>
<keyword evidence="3" id="KW-0238">DNA-binding</keyword>
<evidence type="ECO:0000256" key="8">
    <source>
        <dbReference type="SAM" id="MobiDB-lite"/>
    </source>
</evidence>
<dbReference type="Gene3D" id="4.10.280.10">
    <property type="entry name" value="Helix-loop-helix DNA-binding domain"/>
    <property type="match status" value="1"/>
</dbReference>
<evidence type="ECO:0000259" key="9">
    <source>
        <dbReference type="PROSITE" id="PS50888"/>
    </source>
</evidence>
<comment type="function">
    <text evidence="6">Transcription activator that binds to the DNA motif 5'-CACGTGG-3' in the promoter of iron (Fe) deficiency-inducible genes as well as of genes involved in iron homeostasis, thus contributing to basal tolerance to iron deficiency, iron uptake from soil and iron transport, particularly during seed maturation and germination. Promotes the accumulation of mugineic acid family phytosiderophores (MAs). Required for ethylene-mediated signaling during iron deficiency responses. Improves growth and yield, especially in calcareous soil with low iron availability. Promotes iron concentration in shoots and grain.</text>
</comment>
<dbReference type="EMBL" id="JAUJYO010000011">
    <property type="protein sequence ID" value="KAK1303275.1"/>
    <property type="molecule type" value="Genomic_DNA"/>
</dbReference>
<keyword evidence="2" id="KW-0805">Transcription regulation</keyword>
<comment type="similarity">
    <text evidence="1">Belongs to the bHLH protein family.</text>
</comment>
<evidence type="ECO:0000256" key="1">
    <source>
        <dbReference type="ARBA" id="ARBA00005510"/>
    </source>
</evidence>
<evidence type="ECO:0000313" key="10">
    <source>
        <dbReference type="EMBL" id="KAK1303275.1"/>
    </source>
</evidence>
<evidence type="ECO:0000256" key="6">
    <source>
        <dbReference type="ARBA" id="ARBA00056447"/>
    </source>
</evidence>
<dbReference type="GO" id="GO:0000977">
    <property type="term" value="F:RNA polymerase II transcription regulatory region sequence-specific DNA binding"/>
    <property type="evidence" value="ECO:0007669"/>
    <property type="project" value="TreeGrafter"/>
</dbReference>
<dbReference type="Pfam" id="PF00010">
    <property type="entry name" value="HLH"/>
    <property type="match status" value="1"/>
</dbReference>
<feature type="region of interest" description="Disordered" evidence="8">
    <location>
        <begin position="1"/>
        <end position="37"/>
    </location>
</feature>
<organism evidence="10 11">
    <name type="scientific">Acorus calamus</name>
    <name type="common">Sweet flag</name>
    <dbReference type="NCBI Taxonomy" id="4465"/>
    <lineage>
        <taxon>Eukaryota</taxon>
        <taxon>Viridiplantae</taxon>
        <taxon>Streptophyta</taxon>
        <taxon>Embryophyta</taxon>
        <taxon>Tracheophyta</taxon>
        <taxon>Spermatophyta</taxon>
        <taxon>Magnoliopsida</taxon>
        <taxon>Liliopsida</taxon>
        <taxon>Acoraceae</taxon>
        <taxon>Acorus</taxon>
    </lineage>
</organism>
<accession>A0AAV9DQ46</accession>
<reference evidence="10" key="1">
    <citation type="journal article" date="2023" name="Nat. Commun.">
        <title>Diploid and tetraploid genomes of Acorus and the evolution of monocots.</title>
        <authorList>
            <person name="Ma L."/>
            <person name="Liu K.W."/>
            <person name="Li Z."/>
            <person name="Hsiao Y.Y."/>
            <person name="Qi Y."/>
            <person name="Fu T."/>
            <person name="Tang G.D."/>
            <person name="Zhang D."/>
            <person name="Sun W.H."/>
            <person name="Liu D.K."/>
            <person name="Li Y."/>
            <person name="Chen G.Z."/>
            <person name="Liu X.D."/>
            <person name="Liao X.Y."/>
            <person name="Jiang Y.T."/>
            <person name="Yu X."/>
            <person name="Hao Y."/>
            <person name="Huang J."/>
            <person name="Zhao X.W."/>
            <person name="Ke S."/>
            <person name="Chen Y.Y."/>
            <person name="Wu W.L."/>
            <person name="Hsu J.L."/>
            <person name="Lin Y.F."/>
            <person name="Huang M.D."/>
            <person name="Li C.Y."/>
            <person name="Huang L."/>
            <person name="Wang Z.W."/>
            <person name="Zhao X."/>
            <person name="Zhong W.Y."/>
            <person name="Peng D.H."/>
            <person name="Ahmad S."/>
            <person name="Lan S."/>
            <person name="Zhang J.S."/>
            <person name="Tsai W.C."/>
            <person name="Van de Peer Y."/>
            <person name="Liu Z.J."/>
        </authorList>
    </citation>
    <scope>NUCLEOTIDE SEQUENCE</scope>
    <source>
        <strain evidence="10">CP</strain>
    </source>
</reference>
<keyword evidence="4" id="KW-0804">Transcription</keyword>
<dbReference type="FunFam" id="4.10.280.10:FF:000074">
    <property type="entry name" value="Transcription factor ORG2"/>
    <property type="match status" value="1"/>
</dbReference>
<dbReference type="InterPro" id="IPR011598">
    <property type="entry name" value="bHLH_dom"/>
</dbReference>
<evidence type="ECO:0000256" key="7">
    <source>
        <dbReference type="ARBA" id="ARBA00074844"/>
    </source>
</evidence>
<protein>
    <recommendedName>
        <fullName evidence="7">Protein IRON-RELATED TRANSCRIPTION FACTOR 2</fullName>
    </recommendedName>
</protein>
<proteinExistence type="inferred from homology"/>
<dbReference type="GO" id="GO:0046983">
    <property type="term" value="F:protein dimerization activity"/>
    <property type="evidence" value="ECO:0007669"/>
    <property type="project" value="InterPro"/>
</dbReference>
<evidence type="ECO:0000313" key="11">
    <source>
        <dbReference type="Proteomes" id="UP001180020"/>
    </source>
</evidence>
<dbReference type="PANTHER" id="PTHR13935">
    <property type="entry name" value="ACHAETE-SCUTE TRANSCRIPTION FACTOR-RELATED"/>
    <property type="match status" value="1"/>
</dbReference>
<comment type="caution">
    <text evidence="10">The sequence shown here is derived from an EMBL/GenBank/DDBJ whole genome shotgun (WGS) entry which is preliminary data.</text>
</comment>
<dbReference type="GO" id="GO:0042594">
    <property type="term" value="P:response to starvation"/>
    <property type="evidence" value="ECO:0007669"/>
    <property type="project" value="UniProtKB-ARBA"/>
</dbReference>